<keyword evidence="3" id="KW-1003">Cell membrane</keyword>
<proteinExistence type="inferred from homology"/>
<evidence type="ECO:0000313" key="10">
    <source>
        <dbReference type="EMBL" id="TMQ71154.1"/>
    </source>
</evidence>
<organism evidence="10 11">
    <name type="scientific">Eiseniibacteriota bacterium</name>
    <dbReference type="NCBI Taxonomy" id="2212470"/>
    <lineage>
        <taxon>Bacteria</taxon>
        <taxon>Candidatus Eiseniibacteriota</taxon>
    </lineage>
</organism>
<dbReference type="AlphaFoldDB" id="A0A538U5I2"/>
<dbReference type="GO" id="GO:0005886">
    <property type="term" value="C:plasma membrane"/>
    <property type="evidence" value="ECO:0007669"/>
    <property type="project" value="UniProtKB-SubCell"/>
</dbReference>
<keyword evidence="7" id="KW-0653">Protein transport</keyword>
<protein>
    <submittedName>
        <fullName evidence="10">Biopolymer transporter ExbD</fullName>
    </submittedName>
</protein>
<evidence type="ECO:0000256" key="3">
    <source>
        <dbReference type="ARBA" id="ARBA00022475"/>
    </source>
</evidence>
<dbReference type="GO" id="GO:0022857">
    <property type="term" value="F:transmembrane transporter activity"/>
    <property type="evidence" value="ECO:0007669"/>
    <property type="project" value="InterPro"/>
</dbReference>
<comment type="caution">
    <text evidence="10">The sequence shown here is derived from an EMBL/GenBank/DDBJ whole genome shotgun (WGS) entry which is preliminary data.</text>
</comment>
<dbReference type="PANTHER" id="PTHR30558:SF7">
    <property type="entry name" value="TOL-PAL SYSTEM PROTEIN TOLR"/>
    <property type="match status" value="1"/>
</dbReference>
<keyword evidence="6 9" id="KW-0472">Membrane</keyword>
<accession>A0A538U5I2</accession>
<dbReference type="PANTHER" id="PTHR30558">
    <property type="entry name" value="EXBD MEMBRANE COMPONENT OF PMF-DRIVEN MACROMOLECULE IMPORT SYSTEM"/>
    <property type="match status" value="1"/>
</dbReference>
<dbReference type="Pfam" id="PF02472">
    <property type="entry name" value="ExbD"/>
    <property type="match status" value="1"/>
</dbReference>
<dbReference type="InterPro" id="IPR003400">
    <property type="entry name" value="ExbD"/>
</dbReference>
<reference evidence="10 11" key="1">
    <citation type="journal article" date="2019" name="Nat. Microbiol.">
        <title>Mediterranean grassland soil C-N compound turnover is dependent on rainfall and depth, and is mediated by genomically divergent microorganisms.</title>
        <authorList>
            <person name="Diamond S."/>
            <person name="Andeer P.F."/>
            <person name="Li Z."/>
            <person name="Crits-Christoph A."/>
            <person name="Burstein D."/>
            <person name="Anantharaman K."/>
            <person name="Lane K.R."/>
            <person name="Thomas B.C."/>
            <person name="Pan C."/>
            <person name="Northen T.R."/>
            <person name="Banfield J.F."/>
        </authorList>
    </citation>
    <scope>NUCLEOTIDE SEQUENCE [LARGE SCALE GENOMIC DNA]</scope>
    <source>
        <strain evidence="10">WS_10</strain>
    </source>
</reference>
<evidence type="ECO:0000256" key="6">
    <source>
        <dbReference type="ARBA" id="ARBA00023136"/>
    </source>
</evidence>
<keyword evidence="7" id="KW-0813">Transport</keyword>
<evidence type="ECO:0000256" key="4">
    <source>
        <dbReference type="ARBA" id="ARBA00022692"/>
    </source>
</evidence>
<gene>
    <name evidence="10" type="ORF">E6K80_06440</name>
</gene>
<dbReference type="GO" id="GO:0015031">
    <property type="term" value="P:protein transport"/>
    <property type="evidence" value="ECO:0007669"/>
    <property type="project" value="UniProtKB-KW"/>
</dbReference>
<feature type="region of interest" description="Disordered" evidence="8">
    <location>
        <begin position="1"/>
        <end position="28"/>
    </location>
</feature>
<sequence>MRRRGDARSVRERARRGQEPGRGPDRGRGERIVIRRAVHPEAITKINVTPIIDVALVLVIILLVTAPMMSVADLPVDLPSARTREAEDERNISVTVATDGSMAIDNDMVTWDSLGPALARRLGEPGNKGVLVIVRADTNTPYASVRRVLDRARIAGATRLAIATRQRTEGKP</sequence>
<evidence type="ECO:0000313" key="11">
    <source>
        <dbReference type="Proteomes" id="UP000319836"/>
    </source>
</evidence>
<evidence type="ECO:0000256" key="9">
    <source>
        <dbReference type="SAM" id="Phobius"/>
    </source>
</evidence>
<keyword evidence="4 7" id="KW-0812">Transmembrane</keyword>
<feature type="transmembrane region" description="Helical" evidence="9">
    <location>
        <begin position="51"/>
        <end position="72"/>
    </location>
</feature>
<keyword evidence="5 9" id="KW-1133">Transmembrane helix</keyword>
<evidence type="ECO:0000256" key="5">
    <source>
        <dbReference type="ARBA" id="ARBA00022989"/>
    </source>
</evidence>
<dbReference type="Proteomes" id="UP000319836">
    <property type="component" value="Unassembled WGS sequence"/>
</dbReference>
<evidence type="ECO:0000256" key="7">
    <source>
        <dbReference type="RuleBase" id="RU003879"/>
    </source>
</evidence>
<name>A0A538U5I2_UNCEI</name>
<dbReference type="EMBL" id="VBPA01000146">
    <property type="protein sequence ID" value="TMQ71154.1"/>
    <property type="molecule type" value="Genomic_DNA"/>
</dbReference>
<comment type="subcellular location">
    <subcellularLocation>
        <location evidence="1">Cell membrane</location>
        <topology evidence="1">Single-pass membrane protein</topology>
    </subcellularLocation>
    <subcellularLocation>
        <location evidence="7">Cell membrane</location>
        <topology evidence="7">Single-pass type II membrane protein</topology>
    </subcellularLocation>
</comment>
<evidence type="ECO:0000256" key="1">
    <source>
        <dbReference type="ARBA" id="ARBA00004162"/>
    </source>
</evidence>
<dbReference type="Gene3D" id="3.30.420.270">
    <property type="match status" value="1"/>
</dbReference>
<comment type="similarity">
    <text evidence="2 7">Belongs to the ExbD/TolR family.</text>
</comment>
<evidence type="ECO:0000256" key="2">
    <source>
        <dbReference type="ARBA" id="ARBA00005811"/>
    </source>
</evidence>
<evidence type="ECO:0000256" key="8">
    <source>
        <dbReference type="SAM" id="MobiDB-lite"/>
    </source>
</evidence>